<organism evidence="2 3">
    <name type="scientific">Kribbella voronezhensis</name>
    <dbReference type="NCBI Taxonomy" id="2512212"/>
    <lineage>
        <taxon>Bacteria</taxon>
        <taxon>Bacillati</taxon>
        <taxon>Actinomycetota</taxon>
        <taxon>Actinomycetes</taxon>
        <taxon>Propionibacteriales</taxon>
        <taxon>Kribbellaceae</taxon>
        <taxon>Kribbella</taxon>
    </lineage>
</organism>
<dbReference type="InterPro" id="IPR002734">
    <property type="entry name" value="RibDG_C"/>
</dbReference>
<dbReference type="Pfam" id="PF01872">
    <property type="entry name" value="RibD_C"/>
    <property type="match status" value="1"/>
</dbReference>
<dbReference type="AlphaFoldDB" id="A0A4R7TFS6"/>
<dbReference type="EMBL" id="SOCE01000001">
    <property type="protein sequence ID" value="TDU91044.1"/>
    <property type="molecule type" value="Genomic_DNA"/>
</dbReference>
<dbReference type="GO" id="GO:0009231">
    <property type="term" value="P:riboflavin biosynthetic process"/>
    <property type="evidence" value="ECO:0007669"/>
    <property type="project" value="InterPro"/>
</dbReference>
<dbReference type="SUPFAM" id="SSF53597">
    <property type="entry name" value="Dihydrofolate reductase-like"/>
    <property type="match status" value="1"/>
</dbReference>
<keyword evidence="3" id="KW-1185">Reference proteome</keyword>
<evidence type="ECO:0000313" key="2">
    <source>
        <dbReference type="EMBL" id="TDU91044.1"/>
    </source>
</evidence>
<protein>
    <submittedName>
        <fullName evidence="2">Dihydrofolate reductase</fullName>
    </submittedName>
</protein>
<proteinExistence type="predicted"/>
<evidence type="ECO:0000313" key="3">
    <source>
        <dbReference type="Proteomes" id="UP000295151"/>
    </source>
</evidence>
<feature type="domain" description="Bacterial bifunctional deaminase-reductase C-terminal" evidence="1">
    <location>
        <begin position="4"/>
        <end position="181"/>
    </location>
</feature>
<accession>A0A4R7TFS6</accession>
<dbReference type="RefSeq" id="WP_133980845.1">
    <property type="nucleotide sequence ID" value="NZ_SOCE01000001.1"/>
</dbReference>
<dbReference type="GO" id="GO:0008703">
    <property type="term" value="F:5-amino-6-(5-phosphoribosylamino)uracil reductase activity"/>
    <property type="evidence" value="ECO:0007669"/>
    <property type="project" value="InterPro"/>
</dbReference>
<evidence type="ECO:0000259" key="1">
    <source>
        <dbReference type="Pfam" id="PF01872"/>
    </source>
</evidence>
<sequence length="196" mass="21082">MGNVIAAAVVSLDGFVADTEDQVGPLFDWYGNGTVEVYGTDPGRPFKVSQASADYINTAWKKVGAVLCGRHLFDLTNGWEGVPPFGEHVVVVTHQPPTDWPFPDAPYTFVSGIEEAVAKAKELAGDRDISLAAGNLTGQALRAGLVDELSYNLVPVIFGTGKSFFGDYAGDQIRLDDPKVIEGDRVTHLHYRVSKG</sequence>
<dbReference type="Proteomes" id="UP000295151">
    <property type="component" value="Unassembled WGS sequence"/>
</dbReference>
<gene>
    <name evidence="2" type="ORF">EV138_4645</name>
</gene>
<name>A0A4R7TFS6_9ACTN</name>
<comment type="caution">
    <text evidence="2">The sequence shown here is derived from an EMBL/GenBank/DDBJ whole genome shotgun (WGS) entry which is preliminary data.</text>
</comment>
<dbReference type="InterPro" id="IPR024072">
    <property type="entry name" value="DHFR-like_dom_sf"/>
</dbReference>
<dbReference type="Gene3D" id="3.40.430.10">
    <property type="entry name" value="Dihydrofolate Reductase, subunit A"/>
    <property type="match status" value="1"/>
</dbReference>
<dbReference type="OrthoDB" id="3820697at2"/>
<reference evidence="2 3" key="1">
    <citation type="submission" date="2019-03" db="EMBL/GenBank/DDBJ databases">
        <title>Genomic Encyclopedia of Type Strains, Phase III (KMG-III): the genomes of soil and plant-associated and newly described type strains.</title>
        <authorList>
            <person name="Whitman W."/>
        </authorList>
    </citation>
    <scope>NUCLEOTIDE SEQUENCE [LARGE SCALE GENOMIC DNA]</scope>
    <source>
        <strain evidence="2 3">VKM Ac-2575</strain>
    </source>
</reference>